<protein>
    <submittedName>
        <fullName evidence="1">Uncharacterized protein</fullName>
    </submittedName>
</protein>
<organism evidence="1 2">
    <name type="scientific">Aquamicrobium defluvii</name>
    <dbReference type="NCBI Taxonomy" id="69279"/>
    <lineage>
        <taxon>Bacteria</taxon>
        <taxon>Pseudomonadati</taxon>
        <taxon>Pseudomonadota</taxon>
        <taxon>Alphaproteobacteria</taxon>
        <taxon>Hyphomicrobiales</taxon>
        <taxon>Phyllobacteriaceae</taxon>
        <taxon>Aquamicrobium</taxon>
    </lineage>
</organism>
<keyword evidence="2" id="KW-1185">Reference proteome</keyword>
<sequence>MLSFLLSPLGRVLLGLLFVAGLLTAAWFDGYTSGLKAERQAVLTRSIDVLRERTKVDDQIRDMDAAGLCAALGGVPDECAGLGM</sequence>
<dbReference type="Proteomes" id="UP000294958">
    <property type="component" value="Unassembled WGS sequence"/>
</dbReference>
<accession>A0A4R6YE62</accession>
<reference evidence="1 2" key="1">
    <citation type="submission" date="2019-03" db="EMBL/GenBank/DDBJ databases">
        <title>Genomic Encyclopedia of Type Strains, Phase IV (KMG-IV): sequencing the most valuable type-strain genomes for metagenomic binning, comparative biology and taxonomic classification.</title>
        <authorList>
            <person name="Goeker M."/>
        </authorList>
    </citation>
    <scope>NUCLEOTIDE SEQUENCE [LARGE SCALE GENOMIC DNA]</scope>
    <source>
        <strain evidence="1 2">DSM 11603</strain>
    </source>
</reference>
<dbReference type="AlphaFoldDB" id="A0A4R6YE62"/>
<dbReference type="EMBL" id="SNZF01000015">
    <property type="protein sequence ID" value="TDR34319.1"/>
    <property type="molecule type" value="Genomic_DNA"/>
</dbReference>
<dbReference type="RefSeq" id="WP_133675458.1">
    <property type="nucleotide sequence ID" value="NZ_SNZF01000015.1"/>
</dbReference>
<proteinExistence type="predicted"/>
<name>A0A4R6YE62_9HYPH</name>
<gene>
    <name evidence="1" type="ORF">DES43_11589</name>
</gene>
<evidence type="ECO:0000313" key="1">
    <source>
        <dbReference type="EMBL" id="TDR34319.1"/>
    </source>
</evidence>
<dbReference type="OrthoDB" id="8116954at2"/>
<evidence type="ECO:0000313" key="2">
    <source>
        <dbReference type="Proteomes" id="UP000294958"/>
    </source>
</evidence>
<comment type="caution">
    <text evidence="1">The sequence shown here is derived from an EMBL/GenBank/DDBJ whole genome shotgun (WGS) entry which is preliminary data.</text>
</comment>